<name>A0A6A6AEX7_9PLEO</name>
<protein>
    <recommendedName>
        <fullName evidence="1">DUF4440 domain-containing protein</fullName>
    </recommendedName>
</protein>
<dbReference type="Proteomes" id="UP000799771">
    <property type="component" value="Unassembled WGS sequence"/>
</dbReference>
<proteinExistence type="predicted"/>
<reference evidence="2" key="1">
    <citation type="journal article" date="2020" name="Stud. Mycol.">
        <title>101 Dothideomycetes genomes: a test case for predicting lifestyles and emergence of pathogens.</title>
        <authorList>
            <person name="Haridas S."/>
            <person name="Albert R."/>
            <person name="Binder M."/>
            <person name="Bloem J."/>
            <person name="Labutti K."/>
            <person name="Salamov A."/>
            <person name="Andreopoulos B."/>
            <person name="Baker S."/>
            <person name="Barry K."/>
            <person name="Bills G."/>
            <person name="Bluhm B."/>
            <person name="Cannon C."/>
            <person name="Castanera R."/>
            <person name="Culley D."/>
            <person name="Daum C."/>
            <person name="Ezra D."/>
            <person name="Gonzalez J."/>
            <person name="Henrissat B."/>
            <person name="Kuo A."/>
            <person name="Liang C."/>
            <person name="Lipzen A."/>
            <person name="Lutzoni F."/>
            <person name="Magnuson J."/>
            <person name="Mondo S."/>
            <person name="Nolan M."/>
            <person name="Ohm R."/>
            <person name="Pangilinan J."/>
            <person name="Park H.-J."/>
            <person name="Ramirez L."/>
            <person name="Alfaro M."/>
            <person name="Sun H."/>
            <person name="Tritt A."/>
            <person name="Yoshinaga Y."/>
            <person name="Zwiers L.-H."/>
            <person name="Turgeon B."/>
            <person name="Goodwin S."/>
            <person name="Spatafora J."/>
            <person name="Crous P."/>
            <person name="Grigoriev I."/>
        </authorList>
    </citation>
    <scope>NUCLEOTIDE SEQUENCE</scope>
    <source>
        <strain evidence="2">CBS 119687</strain>
    </source>
</reference>
<dbReference type="GeneID" id="54404033"/>
<evidence type="ECO:0000313" key="3">
    <source>
        <dbReference type="Proteomes" id="UP000799771"/>
    </source>
</evidence>
<dbReference type="AlphaFoldDB" id="A0A6A6AEX7"/>
<dbReference type="OrthoDB" id="2865667at2759"/>
<dbReference type="RefSeq" id="XP_033524909.1">
    <property type="nucleotide sequence ID" value="XM_033663601.1"/>
</dbReference>
<dbReference type="SUPFAM" id="SSF54427">
    <property type="entry name" value="NTF2-like"/>
    <property type="match status" value="1"/>
</dbReference>
<dbReference type="InterPro" id="IPR027843">
    <property type="entry name" value="DUF4440"/>
</dbReference>
<gene>
    <name evidence="2" type="ORF">P153DRAFT_288600</name>
</gene>
<organism evidence="2 3">
    <name type="scientific">Dothidotthia symphoricarpi CBS 119687</name>
    <dbReference type="NCBI Taxonomy" id="1392245"/>
    <lineage>
        <taxon>Eukaryota</taxon>
        <taxon>Fungi</taxon>
        <taxon>Dikarya</taxon>
        <taxon>Ascomycota</taxon>
        <taxon>Pezizomycotina</taxon>
        <taxon>Dothideomycetes</taxon>
        <taxon>Pleosporomycetidae</taxon>
        <taxon>Pleosporales</taxon>
        <taxon>Dothidotthiaceae</taxon>
        <taxon>Dothidotthia</taxon>
    </lineage>
</organism>
<dbReference type="InterPro" id="IPR032710">
    <property type="entry name" value="NTF2-like_dom_sf"/>
</dbReference>
<dbReference type="EMBL" id="ML977504">
    <property type="protein sequence ID" value="KAF2130522.1"/>
    <property type="molecule type" value="Genomic_DNA"/>
</dbReference>
<evidence type="ECO:0000313" key="2">
    <source>
        <dbReference type="EMBL" id="KAF2130522.1"/>
    </source>
</evidence>
<dbReference type="Gene3D" id="3.10.450.50">
    <property type="match status" value="1"/>
</dbReference>
<accession>A0A6A6AEX7</accession>
<sequence>MTIPTLTNPALTAAVCSLEHQAWTALCSSGASLLPLLSANPVMIFPGNLILSAVSSPTVHEMLQGPEFKPWAEYKLSHDEVVVLGADSALIYYRVEATRADETFRAICSSAWILEGGGWKMAHHQQTLI</sequence>
<keyword evidence="3" id="KW-1185">Reference proteome</keyword>
<feature type="domain" description="DUF4440" evidence="1">
    <location>
        <begin position="17"/>
        <end position="121"/>
    </location>
</feature>
<dbReference type="Pfam" id="PF14534">
    <property type="entry name" value="DUF4440"/>
    <property type="match status" value="1"/>
</dbReference>
<evidence type="ECO:0000259" key="1">
    <source>
        <dbReference type="Pfam" id="PF14534"/>
    </source>
</evidence>